<organism evidence="1 2">
    <name type="scientific">Athelia psychrophila</name>
    <dbReference type="NCBI Taxonomy" id="1759441"/>
    <lineage>
        <taxon>Eukaryota</taxon>
        <taxon>Fungi</taxon>
        <taxon>Dikarya</taxon>
        <taxon>Basidiomycota</taxon>
        <taxon>Agaricomycotina</taxon>
        <taxon>Agaricomycetes</taxon>
        <taxon>Agaricomycetidae</taxon>
        <taxon>Atheliales</taxon>
        <taxon>Atheliaceae</taxon>
        <taxon>Athelia</taxon>
    </lineage>
</organism>
<dbReference type="EMBL" id="KV417521">
    <property type="protein sequence ID" value="KZP25374.1"/>
    <property type="molecule type" value="Genomic_DNA"/>
</dbReference>
<gene>
    <name evidence="1" type="ORF">FIBSPDRAFT_950394</name>
</gene>
<protein>
    <recommendedName>
        <fullName evidence="3">F-box domain-containing protein</fullName>
    </recommendedName>
</protein>
<dbReference type="InterPro" id="IPR032675">
    <property type="entry name" value="LRR_dom_sf"/>
</dbReference>
<proteinExistence type="predicted"/>
<evidence type="ECO:0000313" key="2">
    <source>
        <dbReference type="Proteomes" id="UP000076532"/>
    </source>
</evidence>
<sequence length="358" mass="39904">MVEFPPSEASIELALAKLNLCPRTAPSLPTELCRQIVLGAWISASQTFSRWAVYRSMCLVSKSWYHLAAEAAIQFVLIREKHDMERYQQFVNAHVSSLGEQTAPQPTLFSSSEAYLYITGRHIFCSPEHPREGSRTPSSSVCVDLNTLLPDARSLHLFVINDSHVMHILRTPRPSLKSLTVWYDQRSSLMLERSYFTCLSLTHLHILGAPTDLEKILLCFPNLTHLRLSTATFLKEIASSTPKLECITIDVPPASITGEDYTSLSRWNLPAALNRGLLSQGDSSVGRTIIINTGGDKPTGWDSAHAACLLRGITMLHNIVYDEPTPLWINGTYDQIFNDPESKSLHYSSPCLPPLLLS</sequence>
<name>A0A166NTU3_9AGAM</name>
<dbReference type="Proteomes" id="UP000076532">
    <property type="component" value="Unassembled WGS sequence"/>
</dbReference>
<evidence type="ECO:0008006" key="3">
    <source>
        <dbReference type="Google" id="ProtNLM"/>
    </source>
</evidence>
<dbReference type="AlphaFoldDB" id="A0A166NTU3"/>
<dbReference type="Gene3D" id="3.80.10.10">
    <property type="entry name" value="Ribonuclease Inhibitor"/>
    <property type="match status" value="1"/>
</dbReference>
<reference evidence="1 2" key="1">
    <citation type="journal article" date="2016" name="Mol. Biol. Evol.">
        <title>Comparative Genomics of Early-Diverging Mushroom-Forming Fungi Provides Insights into the Origins of Lignocellulose Decay Capabilities.</title>
        <authorList>
            <person name="Nagy L.G."/>
            <person name="Riley R."/>
            <person name="Tritt A."/>
            <person name="Adam C."/>
            <person name="Daum C."/>
            <person name="Floudas D."/>
            <person name="Sun H."/>
            <person name="Yadav J.S."/>
            <person name="Pangilinan J."/>
            <person name="Larsson K.H."/>
            <person name="Matsuura K."/>
            <person name="Barry K."/>
            <person name="Labutti K."/>
            <person name="Kuo R."/>
            <person name="Ohm R.A."/>
            <person name="Bhattacharya S.S."/>
            <person name="Shirouzu T."/>
            <person name="Yoshinaga Y."/>
            <person name="Martin F.M."/>
            <person name="Grigoriev I.V."/>
            <person name="Hibbett D.S."/>
        </authorList>
    </citation>
    <scope>NUCLEOTIDE SEQUENCE [LARGE SCALE GENOMIC DNA]</scope>
    <source>
        <strain evidence="1 2">CBS 109695</strain>
    </source>
</reference>
<keyword evidence="2" id="KW-1185">Reference proteome</keyword>
<dbReference type="OrthoDB" id="2749557at2759"/>
<evidence type="ECO:0000313" key="1">
    <source>
        <dbReference type="EMBL" id="KZP25374.1"/>
    </source>
</evidence>
<accession>A0A166NTU3</accession>